<reference evidence="8 9" key="1">
    <citation type="submission" date="2024-08" db="EMBL/GenBank/DDBJ databases">
        <authorList>
            <person name="Ishaq N."/>
        </authorList>
    </citation>
    <scope>NUCLEOTIDE SEQUENCE [LARGE SCALE GENOMIC DNA]</scope>
    <source>
        <strain evidence="8 9">DSM 18651</strain>
    </source>
</reference>
<evidence type="ECO:0000259" key="5">
    <source>
        <dbReference type="Pfam" id="PF00394"/>
    </source>
</evidence>
<dbReference type="PROSITE" id="PS00079">
    <property type="entry name" value="MULTICOPPER_OXIDASE1"/>
    <property type="match status" value="1"/>
</dbReference>
<feature type="domain" description="Plastocyanin-like" evidence="7">
    <location>
        <begin position="32"/>
        <end position="143"/>
    </location>
</feature>
<dbReference type="EMBL" id="JBGMEK010000082">
    <property type="protein sequence ID" value="MFA0813291.1"/>
    <property type="molecule type" value="Genomic_DNA"/>
</dbReference>
<protein>
    <submittedName>
        <fullName evidence="8">Multicopper oxidase family protein</fullName>
    </submittedName>
</protein>
<dbReference type="InterPro" id="IPR001117">
    <property type="entry name" value="Cu-oxidase_2nd"/>
</dbReference>
<comment type="caution">
    <text evidence="8">The sequence shown here is derived from an EMBL/GenBank/DDBJ whole genome shotgun (WGS) entry which is preliminary data.</text>
</comment>
<dbReference type="InterPro" id="IPR011707">
    <property type="entry name" value="Cu-oxidase-like_N"/>
</dbReference>
<dbReference type="Pfam" id="PF00394">
    <property type="entry name" value="Cu-oxidase"/>
    <property type="match status" value="1"/>
</dbReference>
<evidence type="ECO:0000259" key="6">
    <source>
        <dbReference type="Pfam" id="PF07731"/>
    </source>
</evidence>
<evidence type="ECO:0000256" key="3">
    <source>
        <dbReference type="ARBA" id="ARBA00023008"/>
    </source>
</evidence>
<evidence type="ECO:0000313" key="9">
    <source>
        <dbReference type="Proteomes" id="UP001569428"/>
    </source>
</evidence>
<keyword evidence="9" id="KW-1185">Reference proteome</keyword>
<dbReference type="InterPro" id="IPR033138">
    <property type="entry name" value="Cu_oxidase_CS"/>
</dbReference>
<feature type="domain" description="Plastocyanin-like" evidence="5">
    <location>
        <begin position="152"/>
        <end position="295"/>
    </location>
</feature>
<evidence type="ECO:0000259" key="7">
    <source>
        <dbReference type="Pfam" id="PF07732"/>
    </source>
</evidence>
<keyword evidence="1" id="KW-0479">Metal-binding</keyword>
<dbReference type="CDD" id="cd13896">
    <property type="entry name" value="CuRO_3_CopA"/>
    <property type="match status" value="1"/>
</dbReference>
<dbReference type="Gene3D" id="2.60.40.420">
    <property type="entry name" value="Cupredoxins - blue copper proteins"/>
    <property type="match status" value="3"/>
</dbReference>
<proteinExistence type="predicted"/>
<organism evidence="8 9">
    <name type="scientific">Microbulbifer epialgicus</name>
    <dbReference type="NCBI Taxonomy" id="393907"/>
    <lineage>
        <taxon>Bacteria</taxon>
        <taxon>Pseudomonadati</taxon>
        <taxon>Pseudomonadota</taxon>
        <taxon>Gammaproteobacteria</taxon>
        <taxon>Cellvibrionales</taxon>
        <taxon>Microbulbiferaceae</taxon>
        <taxon>Microbulbifer</taxon>
    </lineage>
</organism>
<feature type="region of interest" description="Disordered" evidence="4">
    <location>
        <begin position="352"/>
        <end position="391"/>
    </location>
</feature>
<dbReference type="SUPFAM" id="SSF49503">
    <property type="entry name" value="Cupredoxins"/>
    <property type="match status" value="3"/>
</dbReference>
<keyword evidence="2" id="KW-0560">Oxidoreductase</keyword>
<dbReference type="InterPro" id="IPR045087">
    <property type="entry name" value="Cu-oxidase_fam"/>
</dbReference>
<dbReference type="InterPro" id="IPR034279">
    <property type="entry name" value="CuRO_3_CopA"/>
</dbReference>
<dbReference type="PANTHER" id="PTHR11709:SF394">
    <property type="entry name" value="FI03373P-RELATED"/>
    <property type="match status" value="1"/>
</dbReference>
<evidence type="ECO:0000256" key="1">
    <source>
        <dbReference type="ARBA" id="ARBA00022723"/>
    </source>
</evidence>
<dbReference type="RefSeq" id="WP_371841092.1">
    <property type="nucleotide sequence ID" value="NZ_JBGMEK010000082.1"/>
</dbReference>
<evidence type="ECO:0000256" key="4">
    <source>
        <dbReference type="SAM" id="MobiDB-lite"/>
    </source>
</evidence>
<feature type="domain" description="Plastocyanin-like" evidence="6">
    <location>
        <begin position="402"/>
        <end position="517"/>
    </location>
</feature>
<keyword evidence="3" id="KW-0186">Copper</keyword>
<dbReference type="InterPro" id="IPR011706">
    <property type="entry name" value="Cu-oxidase_C"/>
</dbReference>
<evidence type="ECO:0000313" key="8">
    <source>
        <dbReference type="EMBL" id="MFA0813291.1"/>
    </source>
</evidence>
<dbReference type="Proteomes" id="UP001569428">
    <property type="component" value="Unassembled WGS sequence"/>
</dbReference>
<dbReference type="Pfam" id="PF07732">
    <property type="entry name" value="Cu-oxidase_3"/>
    <property type="match status" value="1"/>
</dbReference>
<dbReference type="PANTHER" id="PTHR11709">
    <property type="entry name" value="MULTI-COPPER OXIDASE"/>
    <property type="match status" value="1"/>
</dbReference>
<dbReference type="Pfam" id="PF07731">
    <property type="entry name" value="Cu-oxidase_2"/>
    <property type="match status" value="1"/>
</dbReference>
<accession>A0ABV4P598</accession>
<name>A0ABV4P598_9GAMM</name>
<dbReference type="PROSITE" id="PS00080">
    <property type="entry name" value="MULTICOPPER_OXIDASE2"/>
    <property type="match status" value="1"/>
</dbReference>
<evidence type="ECO:0000256" key="2">
    <source>
        <dbReference type="ARBA" id="ARBA00023002"/>
    </source>
</evidence>
<dbReference type="InterPro" id="IPR002355">
    <property type="entry name" value="Cu_oxidase_Cu_BS"/>
</dbReference>
<gene>
    <name evidence="8" type="ORF">ACCI49_20530</name>
</gene>
<sequence length="695" mass="78972">MKILLLWVSWTLLVLISLPVLSKRVEYTLVVEREPRNITGKTVQAITINSQLPGPTLEFVEGDYAVMHVENRMEKPITIHWHGLLVPNNMDGVPYVTNAPIMPGSVFTYEFPIKQSGTYWYHSHFGLQEQYGLTGPIIIHPKERPPDAPADQIVMLADWNDERPEETLRKLKRGNEGFAIRTGNLQTLVGAIQAGTIGNVTKRNLYSLVNAEISDIAYDRVITNGRKDWDVDQPAGRQVRLRVINGSTSTYFYLNYAGGPMTVIAADGQDVEPVELERILIAVAETYDILVTVPEGKSLEFRATNYDGSNHTSSWIGRGEKVYAPAIEKPNIYAYAANVGAELIQRIQKRHKSSGEMPEPDTGHITNIEGPILTGGDAQQRPPAPYQQLRSVTSSALPKYAPTRIVELRLTGNMTRYVWSMNGKTLSEDAYIKIKKGENVRFVLVNNTMMRHPMHLHGHFFRVVNGQGDYSPLKHTVDVAPMSTTMIEFKANEEKDWFFHCHILYHLESGMARIVHYEDTEVSPEIQAIRYKALEDPWYAWADIGLQTNMNTGFMITRNNHNDVFLTWESNWGNEYQATLGYYRFVNRFFSGFVGVNTDTDLAPHRTRAVAGFYCLLPFKINALLWADERGNGRITISRELAIIDRFGLGFEYEYDSFSKSEYLVALTYWHSDFLSFTASYHNEYHGGVGVLFRF</sequence>
<dbReference type="InterPro" id="IPR008972">
    <property type="entry name" value="Cupredoxin"/>
</dbReference>